<dbReference type="AlphaFoldDB" id="A0A0B6ARQ9"/>
<dbReference type="Proteomes" id="UP000031829">
    <property type="component" value="Chromosome"/>
</dbReference>
<protein>
    <submittedName>
        <fullName evidence="1">Uncharacterized protein</fullName>
    </submittedName>
</protein>
<accession>A0A0B6ARQ9</accession>
<organism evidence="1 2">
    <name type="scientific">Priestia megaterium (strain ATCC 14581 / DSM 32 / CCUG 1817 / JCM 2506 / NBRC 15308 / NCIMB 9376 / NCTC 10342 / NRRL B-14308 / VKM B-512 / Ford 19)</name>
    <name type="common">Bacillus megaterium</name>
    <dbReference type="NCBI Taxonomy" id="1348623"/>
    <lineage>
        <taxon>Bacteria</taxon>
        <taxon>Bacillati</taxon>
        <taxon>Bacillota</taxon>
        <taxon>Bacilli</taxon>
        <taxon>Bacillales</taxon>
        <taxon>Bacillaceae</taxon>
        <taxon>Priestia</taxon>
    </lineage>
</organism>
<dbReference type="RefSeq" id="WP_034653081.1">
    <property type="nucleotide sequence ID" value="NZ_BCVB01000002.1"/>
</dbReference>
<gene>
    <name evidence="1" type="ORF">BG04_3997</name>
</gene>
<sequence length="158" mass="18091">MKIEDQKFAERVLKHLLIGSQIDGLKFGINSSTTLLYFTNYNRKDDGDFVLNIETNWTVYPEACDTYPSSEGEVPFNTEEQHFKHIWDIRRQKVVNVQLDTVSPHLIISLESGRVLFVNGYDPTYECWQLGDPFGGVDWLLVATPGGDIAIWCPSEFE</sequence>
<name>A0A0B6ARQ9_PRIM2</name>
<dbReference type="HOGENOM" id="CLU_1648709_0_0_9"/>
<reference evidence="1 2" key="1">
    <citation type="journal article" date="2015" name="Genome Announc.">
        <title>Complete genome sequences for 35 biothreat assay-relevant bacillus species.</title>
        <authorList>
            <person name="Johnson S.L."/>
            <person name="Daligault H.E."/>
            <person name="Davenport K.W."/>
            <person name="Jaissle J."/>
            <person name="Frey K.G."/>
            <person name="Ladner J.T."/>
            <person name="Broomall S.M."/>
            <person name="Bishop-Lilly K.A."/>
            <person name="Bruce D.C."/>
            <person name="Gibbons H.S."/>
            <person name="Coyne S.R."/>
            <person name="Lo C.C."/>
            <person name="Meincke L."/>
            <person name="Munk A.C."/>
            <person name="Koroleva G.I."/>
            <person name="Rosenzweig C.N."/>
            <person name="Palacios G.F."/>
            <person name="Redden C.L."/>
            <person name="Minogue T.D."/>
            <person name="Chain P.S."/>
        </authorList>
    </citation>
    <scope>NUCLEOTIDE SEQUENCE [LARGE SCALE GENOMIC DNA]</scope>
    <source>
        <strain evidence="2">ATCC 14581 / DSM 32 / JCM 2506 / NBRC 15308 / NCIMB 9376 / NCTC 10342 / NRRL B-14308 / VKM B-512</strain>
    </source>
</reference>
<dbReference type="EMBL" id="CP009920">
    <property type="protein sequence ID" value="AJI23822.1"/>
    <property type="molecule type" value="Genomic_DNA"/>
</dbReference>
<evidence type="ECO:0000313" key="1">
    <source>
        <dbReference type="EMBL" id="AJI23822.1"/>
    </source>
</evidence>
<dbReference type="KEGG" id="bmeg:BG04_3997"/>
<proteinExistence type="predicted"/>
<dbReference type="GeneID" id="93642028"/>
<evidence type="ECO:0000313" key="2">
    <source>
        <dbReference type="Proteomes" id="UP000031829"/>
    </source>
</evidence>